<keyword evidence="5 6" id="KW-0472">Membrane</keyword>
<evidence type="ECO:0000256" key="2">
    <source>
        <dbReference type="ARBA" id="ARBA00022475"/>
    </source>
</evidence>
<dbReference type="RefSeq" id="WP_160548974.1">
    <property type="nucleotide sequence ID" value="NZ_JBHLUU010000102.1"/>
</dbReference>
<protein>
    <submittedName>
        <fullName evidence="7">Aromatic acid exporter family protein</fullName>
    </submittedName>
</protein>
<gene>
    <name evidence="7" type="ORF">ACFFHF_14395</name>
</gene>
<evidence type="ECO:0000256" key="3">
    <source>
        <dbReference type="ARBA" id="ARBA00022692"/>
    </source>
</evidence>
<dbReference type="EMBL" id="JBHLUU010000102">
    <property type="protein sequence ID" value="MFC0476400.1"/>
    <property type="molecule type" value="Genomic_DNA"/>
</dbReference>
<dbReference type="Pfam" id="PF06081">
    <property type="entry name" value="ArAE_1"/>
    <property type="match status" value="1"/>
</dbReference>
<keyword evidence="4 6" id="KW-1133">Transmembrane helix</keyword>
<feature type="transmembrane region" description="Helical" evidence="6">
    <location>
        <begin position="120"/>
        <end position="143"/>
    </location>
</feature>
<dbReference type="PANTHER" id="PTHR30509">
    <property type="entry name" value="P-HYDROXYBENZOIC ACID EFFLUX PUMP SUBUNIT-RELATED"/>
    <property type="match status" value="1"/>
</dbReference>
<organism evidence="7 8">
    <name type="scientific">Robertmurraya beringensis</name>
    <dbReference type="NCBI Taxonomy" id="641660"/>
    <lineage>
        <taxon>Bacteria</taxon>
        <taxon>Bacillati</taxon>
        <taxon>Bacillota</taxon>
        <taxon>Bacilli</taxon>
        <taxon>Bacillales</taxon>
        <taxon>Bacillaceae</taxon>
        <taxon>Robertmurraya</taxon>
    </lineage>
</organism>
<evidence type="ECO:0000313" key="7">
    <source>
        <dbReference type="EMBL" id="MFC0476400.1"/>
    </source>
</evidence>
<dbReference type="PANTHER" id="PTHR30509:SF27">
    <property type="entry name" value="UPF0421 PROTEIN YGAE"/>
    <property type="match status" value="1"/>
</dbReference>
<sequence>MKLGARILKTGIAIVLSLFLAEVFQLPSPVFAGIAAIFALQPTVYRSYLTIIEQAQGNLIGAVIAVLFVLTLGNNIVIIGLAAIIVILINLKLNIEKTIPLALVTIIAIMENPGDTFIEFAIIRFSTIMLGIFAAFMVNLVFLPPKYENKLFFKTSNMMDEITRWIRMNTRNASDHHLLKNDIEKLKDMVIKLDQLYILYKEDRNYFKKNDIVKARKLVIYRQMISTTKRALNVLKRLHRYENELSQLPDEFKLELQQQLDCLIDSHEQIMYRFAGKGKMPPNHEVGNFCLNRKDLFNLFLSQQDKLNEHENDNVFFHTMQVVSAMVEYDETLEHLDVLVNSFHSYHKEVNEVNFEEIQD</sequence>
<evidence type="ECO:0000256" key="6">
    <source>
        <dbReference type="SAM" id="Phobius"/>
    </source>
</evidence>
<dbReference type="Proteomes" id="UP001589738">
    <property type="component" value="Unassembled WGS sequence"/>
</dbReference>
<reference evidence="7 8" key="1">
    <citation type="submission" date="2024-09" db="EMBL/GenBank/DDBJ databases">
        <authorList>
            <person name="Sun Q."/>
            <person name="Mori K."/>
        </authorList>
    </citation>
    <scope>NUCLEOTIDE SEQUENCE [LARGE SCALE GENOMIC DNA]</scope>
    <source>
        <strain evidence="7 8">CGMCC 1.9126</strain>
    </source>
</reference>
<keyword evidence="3 6" id="KW-0812">Transmembrane</keyword>
<keyword evidence="8" id="KW-1185">Reference proteome</keyword>
<name>A0ABV6KSU3_9BACI</name>
<evidence type="ECO:0000313" key="8">
    <source>
        <dbReference type="Proteomes" id="UP001589738"/>
    </source>
</evidence>
<keyword evidence="2" id="KW-1003">Cell membrane</keyword>
<evidence type="ECO:0000256" key="5">
    <source>
        <dbReference type="ARBA" id="ARBA00023136"/>
    </source>
</evidence>
<proteinExistence type="predicted"/>
<comment type="subcellular location">
    <subcellularLocation>
        <location evidence="1">Cell membrane</location>
        <topology evidence="1">Multi-pass membrane protein</topology>
    </subcellularLocation>
</comment>
<evidence type="ECO:0000256" key="1">
    <source>
        <dbReference type="ARBA" id="ARBA00004651"/>
    </source>
</evidence>
<feature type="transmembrane region" description="Helical" evidence="6">
    <location>
        <begin position="63"/>
        <end position="91"/>
    </location>
</feature>
<dbReference type="InterPro" id="IPR010343">
    <property type="entry name" value="ArAE_1"/>
</dbReference>
<evidence type="ECO:0000256" key="4">
    <source>
        <dbReference type="ARBA" id="ARBA00022989"/>
    </source>
</evidence>
<comment type="caution">
    <text evidence="7">The sequence shown here is derived from an EMBL/GenBank/DDBJ whole genome shotgun (WGS) entry which is preliminary data.</text>
</comment>
<accession>A0ABV6KSU3</accession>